<reference evidence="1 2" key="1">
    <citation type="submission" date="2016-05" db="EMBL/GenBank/DDBJ databases">
        <title>Complete genome sequence of Pseudomonas antarctica PAMC 27494.</title>
        <authorList>
            <person name="Lee J."/>
        </authorList>
    </citation>
    <scope>NUCLEOTIDE SEQUENCE [LARGE SCALE GENOMIC DNA]</scope>
    <source>
        <strain evidence="1 2">PAMC 27494</strain>
    </source>
</reference>
<dbReference type="EMBL" id="CP015600">
    <property type="protein sequence ID" value="ANF84152.1"/>
    <property type="molecule type" value="Genomic_DNA"/>
</dbReference>
<dbReference type="PATRIC" id="fig|219572.3.peg.722"/>
<dbReference type="RefSeq" id="WP_064450577.1">
    <property type="nucleotide sequence ID" value="NZ_CP015600.1"/>
</dbReference>
<proteinExistence type="predicted"/>
<name>A0A172YVR5_9PSED</name>
<evidence type="ECO:0000313" key="2">
    <source>
        <dbReference type="Proteomes" id="UP000077829"/>
    </source>
</evidence>
<protein>
    <submittedName>
        <fullName evidence="1">Uncharacterized protein</fullName>
    </submittedName>
</protein>
<organism evidence="1 2">
    <name type="scientific">Pseudomonas antarctica</name>
    <dbReference type="NCBI Taxonomy" id="219572"/>
    <lineage>
        <taxon>Bacteria</taxon>
        <taxon>Pseudomonadati</taxon>
        <taxon>Pseudomonadota</taxon>
        <taxon>Gammaproteobacteria</taxon>
        <taxon>Pseudomonadales</taxon>
        <taxon>Pseudomonadaceae</taxon>
        <taxon>Pseudomonas</taxon>
    </lineage>
</organism>
<gene>
    <name evidence="1" type="ORF">A7J50_0708</name>
</gene>
<accession>A0A172YVR5</accession>
<dbReference type="STRING" id="219572.A7J50_0708"/>
<sequence length="80" mass="8894">MTDDLRSYDPEVHAEYIHDKLLPLVVNHAKDNSHPVDAAVLVSFMALATILQSRGYERDELMIAIDASRAPTHAAPEVLQ</sequence>
<dbReference type="KEGG" id="panr:A7J50_0708"/>
<evidence type="ECO:0000313" key="1">
    <source>
        <dbReference type="EMBL" id="ANF84152.1"/>
    </source>
</evidence>
<dbReference type="Proteomes" id="UP000077829">
    <property type="component" value="Chromosome"/>
</dbReference>
<dbReference type="AlphaFoldDB" id="A0A172YVR5"/>